<dbReference type="InterPro" id="IPR009291">
    <property type="entry name" value="Vps62"/>
</dbReference>
<evidence type="ECO:0000313" key="2">
    <source>
        <dbReference type="Proteomes" id="UP000828924"/>
    </source>
</evidence>
<evidence type="ECO:0000313" key="1">
    <source>
        <dbReference type="EMBL" id="UNM12268.1"/>
    </source>
</evidence>
<proteinExistence type="predicted"/>
<name>A0ABY3WI60_9ACTN</name>
<keyword evidence="2" id="KW-1185">Reference proteome</keyword>
<dbReference type="EMBL" id="CP071872">
    <property type="protein sequence ID" value="UNM12268.1"/>
    <property type="molecule type" value="Genomic_DNA"/>
</dbReference>
<organism evidence="1 2">
    <name type="scientific">Streptomyces formicae</name>
    <dbReference type="NCBI Taxonomy" id="1616117"/>
    <lineage>
        <taxon>Bacteria</taxon>
        <taxon>Bacillati</taxon>
        <taxon>Actinomycetota</taxon>
        <taxon>Actinomycetes</taxon>
        <taxon>Kitasatosporales</taxon>
        <taxon>Streptomycetaceae</taxon>
        <taxon>Streptomyces</taxon>
    </lineage>
</organism>
<gene>
    <name evidence="1" type="ORF">J4032_12645</name>
</gene>
<protein>
    <submittedName>
        <fullName evidence="1">Vps62-related protein</fullName>
    </submittedName>
</protein>
<dbReference type="RefSeq" id="WP_242330874.1">
    <property type="nucleotide sequence ID" value="NZ_CP071872.1"/>
</dbReference>
<dbReference type="PANTHER" id="PTHR48174">
    <property type="entry name" value="DUF946 FAMILY PROTEIN"/>
    <property type="match status" value="1"/>
</dbReference>
<dbReference type="Pfam" id="PF06101">
    <property type="entry name" value="Vps62"/>
    <property type="match status" value="2"/>
</dbReference>
<dbReference type="PANTHER" id="PTHR48174:SF5">
    <property type="entry name" value="VACUOLAR PROTEIN SORTING-ASSOCIATED PROTEIN 62"/>
    <property type="match status" value="1"/>
</dbReference>
<sequence>MTMRALLGPGSRLVALLSGLLLLGTLLMPAAPVTALRSHGAAAAVALLSIRPTSAFTEIYDDSGTGADDDVSIWRPDVSQTPGYYPLGDVAMDAHGTPPANSFVVSGPDGALAPPVDYWLIWTDRGSGGDRDGSLWAPVAPAGYRCLGSVAVNGYSKPPTDLIRCVKSVYVVAAEATKVWDDSGSGADTDLGIWEATPADAYGLAASTFIGRPSHADAGGREMYQVLNKTMTDAPVFSQAPMTAATARAFAPRVWLESQERYLPSSVEHFLPNVREDDGYLVTRQPLGCDSCTDPVFLRGQNPDRQAVSSYAQIVHRTQNGAVTNITDIFYWMFYPYNQGKDVCLGWDSSAGCIGGTKSFGNHVGDWSHLTIRFVDNLPHQIYLSAHSSGQQYLFGDKHVQLANWRPTAYAGRGSHELYATAGEHVYYDLPNGGDLADQTDRGTLWDTAQALVPYAWQPTGAYTGSLSWLNITSRWGNPRAGCLPEPIDQCVLEDGPTAISDRNYAQPPLMPLE</sequence>
<reference evidence="1 2" key="1">
    <citation type="submission" date="2021-03" db="EMBL/GenBank/DDBJ databases">
        <title>Complete genome of Streptomyces formicae strain 1H-GS9 (DSM 100524).</title>
        <authorList>
            <person name="Atanasov K.E."/>
            <person name="Altabella T."/>
            <person name="Ferrer A."/>
        </authorList>
    </citation>
    <scope>NUCLEOTIDE SEQUENCE [LARGE SCALE GENOMIC DNA]</scope>
    <source>
        <strain evidence="1 2">1H-GS9</strain>
    </source>
</reference>
<accession>A0ABY3WI60</accession>
<dbReference type="Proteomes" id="UP000828924">
    <property type="component" value="Chromosome"/>
</dbReference>